<dbReference type="Proteomes" id="UP000812961">
    <property type="component" value="Unassembled WGS sequence"/>
</dbReference>
<name>A0ABS7GLR1_9BACT</name>
<keyword evidence="2" id="KW-1185">Reference proteome</keyword>
<reference evidence="1 2" key="1">
    <citation type="submission" date="2021-08" db="EMBL/GenBank/DDBJ databases">
        <title>The genome sequence of Chitinophaga sp. B61.</title>
        <authorList>
            <person name="Zhang X."/>
        </authorList>
    </citation>
    <scope>NUCLEOTIDE SEQUENCE [LARGE SCALE GENOMIC DNA]</scope>
    <source>
        <strain evidence="1 2">B61</strain>
    </source>
</reference>
<dbReference type="RefSeq" id="WP_220253648.1">
    <property type="nucleotide sequence ID" value="NZ_JAICCF010000007.1"/>
</dbReference>
<sequence length="254" mass="27975">MAKQQSLIRFTGKLGNLIGYERNGRQFLRRMPEKVRQTPATRLAAQRFGIASRRGALIRKAITGELDLRGDSTYINRLTRSLISSGGHALKTLEGFRFHQQGSISRFFHLVPKLTADGILDIPAQAMPVCSGIDAIEVKVVAAKISFSSGEIIGTTTQVIVLNTAKRFDGAMLPLHVPGRGTLVVTMQVRGMRQGLIIGNARYLAADIVGVILPTVRRERLGICHQTMLPDAMRLPLTIVRTPWRGVYSHALLE</sequence>
<organism evidence="1 2">
    <name type="scientific">Chitinophaga rhizophila</name>
    <dbReference type="NCBI Taxonomy" id="2866212"/>
    <lineage>
        <taxon>Bacteria</taxon>
        <taxon>Pseudomonadati</taxon>
        <taxon>Bacteroidota</taxon>
        <taxon>Chitinophagia</taxon>
        <taxon>Chitinophagales</taxon>
        <taxon>Chitinophagaceae</taxon>
        <taxon>Chitinophaga</taxon>
    </lineage>
</organism>
<gene>
    <name evidence="1" type="ORF">K1Y79_28555</name>
</gene>
<comment type="caution">
    <text evidence="1">The sequence shown here is derived from an EMBL/GenBank/DDBJ whole genome shotgun (WGS) entry which is preliminary data.</text>
</comment>
<accession>A0ABS7GLR1</accession>
<proteinExistence type="predicted"/>
<dbReference type="EMBL" id="JAICCF010000007">
    <property type="protein sequence ID" value="MBW8688321.1"/>
    <property type="molecule type" value="Genomic_DNA"/>
</dbReference>
<evidence type="ECO:0000313" key="2">
    <source>
        <dbReference type="Proteomes" id="UP000812961"/>
    </source>
</evidence>
<evidence type="ECO:0000313" key="1">
    <source>
        <dbReference type="EMBL" id="MBW8688321.1"/>
    </source>
</evidence>
<protein>
    <submittedName>
        <fullName evidence="1">Uncharacterized protein</fullName>
    </submittedName>
</protein>